<dbReference type="InterPro" id="IPR001680">
    <property type="entry name" value="WD40_rpt"/>
</dbReference>
<protein>
    <recommendedName>
        <fullName evidence="4">Transducin beta-like protein 2</fullName>
    </recommendedName>
</protein>
<dbReference type="InterPro" id="IPR015943">
    <property type="entry name" value="WD40/YVTN_repeat-like_dom_sf"/>
</dbReference>
<comment type="caution">
    <text evidence="2">The sequence shown here is derived from an EMBL/GenBank/DDBJ whole genome shotgun (WGS) entry which is preliminary data.</text>
</comment>
<dbReference type="InterPro" id="IPR036322">
    <property type="entry name" value="WD40_repeat_dom_sf"/>
</dbReference>
<evidence type="ECO:0008006" key="4">
    <source>
        <dbReference type="Google" id="ProtNLM"/>
    </source>
</evidence>
<dbReference type="PANTHER" id="PTHR44321">
    <property type="entry name" value="TRANSDUCIN BETA-LIKE PROTEIN 2"/>
    <property type="match status" value="1"/>
</dbReference>
<dbReference type="OrthoDB" id="200924at2759"/>
<keyword evidence="3" id="KW-1185">Reference proteome</keyword>
<evidence type="ECO:0000313" key="2">
    <source>
        <dbReference type="EMBL" id="KAG8230687.1"/>
    </source>
</evidence>
<sequence>MVSDRSLHIWATKDFNQKEHKSVRVNIDYDHASLVRWSPDCKAFVILRATENIIQVYKITRKPEGGIVAVEKGFTFPKHHNEDVIGLDIACNGRFIMSCSEKTDLLLWDLKGQNILGKVDTYLMSTTCARISPCGRFVAASGFAPDLKVWEVSFGKAGDFKQVTRAFELQGHTSGIHDFGFSCDSSRMATVSKDGSWRLYDTKIEFDKGEDPHFLMSGKYETYRDIPAHLALSPDGTVVAVASGTALFLYSSRTGTCEASIHDIHAAPINRVLFDAAGKYVLTTGDKHVHVFHNVIGQKELLETAQKNLRTASTSAMRERLETQIATSKEFLQKMGVKCS</sequence>
<feature type="repeat" description="WD" evidence="1">
    <location>
        <begin position="169"/>
        <end position="201"/>
    </location>
</feature>
<reference evidence="2" key="1">
    <citation type="submission" date="2013-04" db="EMBL/GenBank/DDBJ databases">
        <authorList>
            <person name="Qu J."/>
            <person name="Murali S.C."/>
            <person name="Bandaranaike D."/>
            <person name="Bellair M."/>
            <person name="Blankenburg K."/>
            <person name="Chao H."/>
            <person name="Dinh H."/>
            <person name="Doddapaneni H."/>
            <person name="Downs B."/>
            <person name="Dugan-Rocha S."/>
            <person name="Elkadiri S."/>
            <person name="Gnanaolivu R.D."/>
            <person name="Hernandez B."/>
            <person name="Javaid M."/>
            <person name="Jayaseelan J.C."/>
            <person name="Lee S."/>
            <person name="Li M."/>
            <person name="Ming W."/>
            <person name="Munidasa M."/>
            <person name="Muniz J."/>
            <person name="Nguyen L."/>
            <person name="Ongeri F."/>
            <person name="Osuji N."/>
            <person name="Pu L.-L."/>
            <person name="Puazo M."/>
            <person name="Qu C."/>
            <person name="Quiroz J."/>
            <person name="Raj R."/>
            <person name="Weissenberger G."/>
            <person name="Xin Y."/>
            <person name="Zou X."/>
            <person name="Han Y."/>
            <person name="Richards S."/>
            <person name="Worley K."/>
            <person name="Muzny D."/>
            <person name="Gibbs R."/>
        </authorList>
    </citation>
    <scope>NUCLEOTIDE SEQUENCE</scope>
    <source>
        <strain evidence="2">Sampled in the wild</strain>
    </source>
</reference>
<accession>A0A8K0K961</accession>
<gene>
    <name evidence="2" type="ORF">J437_LFUL010764</name>
</gene>
<dbReference type="EMBL" id="KZ308503">
    <property type="protein sequence ID" value="KAG8230687.1"/>
    <property type="molecule type" value="Genomic_DNA"/>
</dbReference>
<organism evidence="2 3">
    <name type="scientific">Ladona fulva</name>
    <name type="common">Scarce chaser dragonfly</name>
    <name type="synonym">Libellula fulva</name>
    <dbReference type="NCBI Taxonomy" id="123851"/>
    <lineage>
        <taxon>Eukaryota</taxon>
        <taxon>Metazoa</taxon>
        <taxon>Ecdysozoa</taxon>
        <taxon>Arthropoda</taxon>
        <taxon>Hexapoda</taxon>
        <taxon>Insecta</taxon>
        <taxon>Pterygota</taxon>
        <taxon>Palaeoptera</taxon>
        <taxon>Odonata</taxon>
        <taxon>Epiprocta</taxon>
        <taxon>Anisoptera</taxon>
        <taxon>Libelluloidea</taxon>
        <taxon>Libellulidae</taxon>
        <taxon>Ladona</taxon>
    </lineage>
</organism>
<dbReference type="PANTHER" id="PTHR44321:SF1">
    <property type="entry name" value="TRANSDUCIN BETA-LIKE PROTEIN 2"/>
    <property type="match status" value="1"/>
</dbReference>
<evidence type="ECO:0000313" key="3">
    <source>
        <dbReference type="Proteomes" id="UP000792457"/>
    </source>
</evidence>
<dbReference type="InterPro" id="IPR042410">
    <property type="entry name" value="WBSCR13"/>
</dbReference>
<dbReference type="Pfam" id="PF00400">
    <property type="entry name" value="WD40"/>
    <property type="match status" value="3"/>
</dbReference>
<dbReference type="SUPFAM" id="SSF50978">
    <property type="entry name" value="WD40 repeat-like"/>
    <property type="match status" value="1"/>
</dbReference>
<dbReference type="GO" id="GO:0005783">
    <property type="term" value="C:endoplasmic reticulum"/>
    <property type="evidence" value="ECO:0007669"/>
    <property type="project" value="TreeGrafter"/>
</dbReference>
<proteinExistence type="predicted"/>
<dbReference type="GO" id="GO:0030968">
    <property type="term" value="P:endoplasmic reticulum unfolded protein response"/>
    <property type="evidence" value="ECO:0007669"/>
    <property type="project" value="TreeGrafter"/>
</dbReference>
<dbReference type="AlphaFoldDB" id="A0A8K0K961"/>
<dbReference type="SUPFAM" id="SSF50993">
    <property type="entry name" value="Peptidase/esterase 'gauge' domain"/>
    <property type="match status" value="1"/>
</dbReference>
<evidence type="ECO:0000256" key="1">
    <source>
        <dbReference type="PROSITE-ProRule" id="PRU00221"/>
    </source>
</evidence>
<keyword evidence="1" id="KW-0853">WD repeat</keyword>
<dbReference type="PROSITE" id="PS50082">
    <property type="entry name" value="WD_REPEATS_2"/>
    <property type="match status" value="1"/>
</dbReference>
<dbReference type="Gene3D" id="2.130.10.10">
    <property type="entry name" value="YVTN repeat-like/Quinoprotein amine dehydrogenase"/>
    <property type="match status" value="2"/>
</dbReference>
<reference evidence="2" key="2">
    <citation type="submission" date="2017-10" db="EMBL/GenBank/DDBJ databases">
        <title>Ladona fulva Genome sequencing and assembly.</title>
        <authorList>
            <person name="Murali S."/>
            <person name="Richards S."/>
            <person name="Bandaranaike D."/>
            <person name="Bellair M."/>
            <person name="Blankenburg K."/>
            <person name="Chao H."/>
            <person name="Dinh H."/>
            <person name="Doddapaneni H."/>
            <person name="Dugan-Rocha S."/>
            <person name="Elkadiri S."/>
            <person name="Gnanaolivu R."/>
            <person name="Hernandez B."/>
            <person name="Skinner E."/>
            <person name="Javaid M."/>
            <person name="Lee S."/>
            <person name="Li M."/>
            <person name="Ming W."/>
            <person name="Munidasa M."/>
            <person name="Muniz J."/>
            <person name="Nguyen L."/>
            <person name="Hughes D."/>
            <person name="Osuji N."/>
            <person name="Pu L.-L."/>
            <person name="Puazo M."/>
            <person name="Qu C."/>
            <person name="Quiroz J."/>
            <person name="Raj R."/>
            <person name="Weissenberger G."/>
            <person name="Xin Y."/>
            <person name="Zou X."/>
            <person name="Han Y."/>
            <person name="Worley K."/>
            <person name="Muzny D."/>
            <person name="Gibbs R."/>
        </authorList>
    </citation>
    <scope>NUCLEOTIDE SEQUENCE</scope>
    <source>
        <strain evidence="2">Sampled in the wild</strain>
    </source>
</reference>
<dbReference type="Proteomes" id="UP000792457">
    <property type="component" value="Unassembled WGS sequence"/>
</dbReference>
<dbReference type="SMART" id="SM00320">
    <property type="entry name" value="WD40"/>
    <property type="match status" value="4"/>
</dbReference>
<name>A0A8K0K961_LADFU</name>